<reference evidence="3" key="1">
    <citation type="submission" date="2020-12" db="EMBL/GenBank/DDBJ databases">
        <authorList>
            <person name="Huq M.A."/>
        </authorList>
    </citation>
    <scope>NUCLEOTIDE SEQUENCE</scope>
    <source>
        <strain evidence="3">MAHUQ-46</strain>
    </source>
</reference>
<organism evidence="3 4">
    <name type="scientific">Paenibacillus roseus</name>
    <dbReference type="NCBI Taxonomy" id="2798579"/>
    <lineage>
        <taxon>Bacteria</taxon>
        <taxon>Bacillati</taxon>
        <taxon>Bacillota</taxon>
        <taxon>Bacilli</taxon>
        <taxon>Bacillales</taxon>
        <taxon>Paenibacillaceae</taxon>
        <taxon>Paenibacillus</taxon>
    </lineage>
</organism>
<evidence type="ECO:0000259" key="2">
    <source>
        <dbReference type="Pfam" id="PF07638"/>
    </source>
</evidence>
<sequence length="184" mass="21607">MSIDRLKEYKYKAARIKVLSNYYNGNGVVSKPFREDDELQRMHSKWRVEPDYLTEEDKQLVKTAREYLIGNPTGTFNQLAAVPKFGIDSIDTQRLQELRKKVKRVIADRNQSKNDIDTVLDRVSELQELKAEMKRMDLALEALASIKSAYTEVLRLRYIEGLPVNEIAQKMFINRRTAHWQMRL</sequence>
<accession>A0A934J4V3</accession>
<feature type="domain" description="RNA polymerase sigma-70 ECF-like HTH" evidence="2">
    <location>
        <begin position="112"/>
        <end position="182"/>
    </location>
</feature>
<dbReference type="InterPro" id="IPR036388">
    <property type="entry name" value="WH-like_DNA-bd_sf"/>
</dbReference>
<keyword evidence="1" id="KW-0175">Coiled coil</keyword>
<keyword evidence="4" id="KW-1185">Reference proteome</keyword>
<dbReference type="AlphaFoldDB" id="A0A934J4V3"/>
<proteinExistence type="predicted"/>
<comment type="caution">
    <text evidence="3">The sequence shown here is derived from an EMBL/GenBank/DDBJ whole genome shotgun (WGS) entry which is preliminary data.</text>
</comment>
<evidence type="ECO:0000256" key="1">
    <source>
        <dbReference type="SAM" id="Coils"/>
    </source>
</evidence>
<evidence type="ECO:0000313" key="4">
    <source>
        <dbReference type="Proteomes" id="UP000640274"/>
    </source>
</evidence>
<name>A0A934J4V3_9BACL</name>
<feature type="coiled-coil region" evidence="1">
    <location>
        <begin position="95"/>
        <end position="146"/>
    </location>
</feature>
<gene>
    <name evidence="3" type="ORF">JFN88_05885</name>
</gene>
<dbReference type="InterPro" id="IPR053812">
    <property type="entry name" value="HTH_Sigma70_ECF-like"/>
</dbReference>
<dbReference type="EMBL" id="JAELUP010000014">
    <property type="protein sequence ID" value="MBJ6360846.1"/>
    <property type="molecule type" value="Genomic_DNA"/>
</dbReference>
<dbReference type="Gene3D" id="1.10.10.10">
    <property type="entry name" value="Winged helix-like DNA-binding domain superfamily/Winged helix DNA-binding domain"/>
    <property type="match status" value="1"/>
</dbReference>
<dbReference type="Pfam" id="PF07638">
    <property type="entry name" value="Sigma70_ECF"/>
    <property type="match status" value="1"/>
</dbReference>
<dbReference type="RefSeq" id="WP_199018396.1">
    <property type="nucleotide sequence ID" value="NZ_JAELUP010000014.1"/>
</dbReference>
<dbReference type="InterPro" id="IPR013324">
    <property type="entry name" value="RNA_pol_sigma_r3/r4-like"/>
</dbReference>
<dbReference type="SUPFAM" id="SSF88659">
    <property type="entry name" value="Sigma3 and sigma4 domains of RNA polymerase sigma factors"/>
    <property type="match status" value="1"/>
</dbReference>
<dbReference type="Proteomes" id="UP000640274">
    <property type="component" value="Unassembled WGS sequence"/>
</dbReference>
<evidence type="ECO:0000313" key="3">
    <source>
        <dbReference type="EMBL" id="MBJ6360846.1"/>
    </source>
</evidence>
<protein>
    <submittedName>
        <fullName evidence="3">RNA polymerase subunit sigma-24</fullName>
    </submittedName>
</protein>